<comment type="caution">
    <text evidence="5">The sequence shown here is derived from an EMBL/GenBank/DDBJ whole genome shotgun (WGS) entry which is preliminary data.</text>
</comment>
<organism evidence="5 6">
    <name type="scientific">Lactuca virosa</name>
    <dbReference type="NCBI Taxonomy" id="75947"/>
    <lineage>
        <taxon>Eukaryota</taxon>
        <taxon>Viridiplantae</taxon>
        <taxon>Streptophyta</taxon>
        <taxon>Embryophyta</taxon>
        <taxon>Tracheophyta</taxon>
        <taxon>Spermatophyta</taxon>
        <taxon>Magnoliopsida</taxon>
        <taxon>eudicotyledons</taxon>
        <taxon>Gunneridae</taxon>
        <taxon>Pentapetalae</taxon>
        <taxon>asterids</taxon>
        <taxon>campanulids</taxon>
        <taxon>Asterales</taxon>
        <taxon>Asteraceae</taxon>
        <taxon>Cichorioideae</taxon>
        <taxon>Cichorieae</taxon>
        <taxon>Lactucinae</taxon>
        <taxon>Lactuca</taxon>
    </lineage>
</organism>
<dbReference type="AlphaFoldDB" id="A0AAU9MH65"/>
<keyword evidence="2" id="KW-0863">Zinc-finger</keyword>
<dbReference type="InterPro" id="IPR011016">
    <property type="entry name" value="Znf_RING-CH"/>
</dbReference>
<dbReference type="SMART" id="SM00744">
    <property type="entry name" value="RINGv"/>
    <property type="match status" value="1"/>
</dbReference>
<dbReference type="PANTHER" id="PTHR46158:SF11">
    <property type="entry name" value="ZINC FINGER PROTEIN"/>
    <property type="match status" value="1"/>
</dbReference>
<dbReference type="Gene3D" id="3.30.40.10">
    <property type="entry name" value="Zinc/RING finger domain, C3HC4 (zinc finger)"/>
    <property type="match status" value="1"/>
</dbReference>
<dbReference type="Pfam" id="PF12906">
    <property type="entry name" value="RINGv"/>
    <property type="match status" value="1"/>
</dbReference>
<dbReference type="GO" id="GO:0008270">
    <property type="term" value="F:zinc ion binding"/>
    <property type="evidence" value="ECO:0007669"/>
    <property type="project" value="UniProtKB-KW"/>
</dbReference>
<dbReference type="Proteomes" id="UP001157418">
    <property type="component" value="Unassembled WGS sequence"/>
</dbReference>
<evidence type="ECO:0000259" key="4">
    <source>
        <dbReference type="PROSITE" id="PS51292"/>
    </source>
</evidence>
<gene>
    <name evidence="5" type="ORF">LVIROSA_LOCUS14268</name>
</gene>
<evidence type="ECO:0000256" key="3">
    <source>
        <dbReference type="ARBA" id="ARBA00022833"/>
    </source>
</evidence>
<evidence type="ECO:0000256" key="2">
    <source>
        <dbReference type="ARBA" id="ARBA00022771"/>
    </source>
</evidence>
<dbReference type="SUPFAM" id="SSF57850">
    <property type="entry name" value="RING/U-box"/>
    <property type="match status" value="1"/>
</dbReference>
<sequence length="134" mass="15337">MKKDWGDSSFGFKVALAKHCYHKIISFAAHQISSVEVENDEEIDEEEAICRICFDSCDEGNQLKMECSCKGALRLVHEECAVKWFSVKRNKNYDVCGRKVSNLPVTLLCMPSYVQRQTMNMNPQDQHLNSGTIR</sequence>
<keyword evidence="6" id="KW-1185">Reference proteome</keyword>
<feature type="domain" description="RING-CH-type" evidence="4">
    <location>
        <begin position="42"/>
        <end position="103"/>
    </location>
</feature>
<dbReference type="CDD" id="cd16495">
    <property type="entry name" value="RING_CH-C4HC3_MARCH"/>
    <property type="match status" value="1"/>
</dbReference>
<keyword evidence="3" id="KW-0862">Zinc</keyword>
<evidence type="ECO:0000256" key="1">
    <source>
        <dbReference type="ARBA" id="ARBA00022723"/>
    </source>
</evidence>
<evidence type="ECO:0000313" key="6">
    <source>
        <dbReference type="Proteomes" id="UP001157418"/>
    </source>
</evidence>
<dbReference type="EMBL" id="CAKMRJ010002223">
    <property type="protein sequence ID" value="CAH1427239.1"/>
    <property type="molecule type" value="Genomic_DNA"/>
</dbReference>
<keyword evidence="1" id="KW-0479">Metal-binding</keyword>
<proteinExistence type="predicted"/>
<protein>
    <recommendedName>
        <fullName evidence="4">RING-CH-type domain-containing protein</fullName>
    </recommendedName>
</protein>
<reference evidence="5 6" key="1">
    <citation type="submission" date="2022-01" db="EMBL/GenBank/DDBJ databases">
        <authorList>
            <person name="Xiong W."/>
            <person name="Schranz E."/>
        </authorList>
    </citation>
    <scope>NUCLEOTIDE SEQUENCE [LARGE SCALE GENOMIC DNA]</scope>
</reference>
<accession>A0AAU9MH65</accession>
<dbReference type="PROSITE" id="PS51292">
    <property type="entry name" value="ZF_RING_CH"/>
    <property type="match status" value="1"/>
</dbReference>
<dbReference type="PANTHER" id="PTHR46158">
    <property type="entry name" value="OS02G0165000 PROTEIN"/>
    <property type="match status" value="1"/>
</dbReference>
<dbReference type="InterPro" id="IPR013083">
    <property type="entry name" value="Znf_RING/FYVE/PHD"/>
</dbReference>
<evidence type="ECO:0000313" key="5">
    <source>
        <dbReference type="EMBL" id="CAH1427239.1"/>
    </source>
</evidence>
<name>A0AAU9MH65_9ASTR</name>